<evidence type="ECO:0000256" key="3">
    <source>
        <dbReference type="ARBA" id="ARBA00022630"/>
    </source>
</evidence>
<evidence type="ECO:0000259" key="6">
    <source>
        <dbReference type="Pfam" id="PF00732"/>
    </source>
</evidence>
<evidence type="ECO:0000256" key="5">
    <source>
        <dbReference type="ARBA" id="ARBA00023002"/>
    </source>
</evidence>
<dbReference type="Gene3D" id="3.50.50.60">
    <property type="entry name" value="FAD/NAD(P)-binding domain"/>
    <property type="match status" value="2"/>
</dbReference>
<reference evidence="8" key="2">
    <citation type="submission" date="2020-09" db="EMBL/GenBank/DDBJ databases">
        <authorList>
            <person name="Sun Q."/>
            <person name="Kim S."/>
        </authorList>
    </citation>
    <scope>NUCLEOTIDE SEQUENCE</scope>
    <source>
        <strain evidence="8">KCTC 42731</strain>
    </source>
</reference>
<dbReference type="InterPro" id="IPR036188">
    <property type="entry name" value="FAD/NAD-bd_sf"/>
</dbReference>
<name>A0A919BN95_9GAMM</name>
<comment type="similarity">
    <text evidence="2">Belongs to the GMC oxidoreductase family.</text>
</comment>
<evidence type="ECO:0000256" key="4">
    <source>
        <dbReference type="ARBA" id="ARBA00022827"/>
    </source>
</evidence>
<keyword evidence="5" id="KW-0560">Oxidoreductase</keyword>
<dbReference type="InterPro" id="IPR051473">
    <property type="entry name" value="P2Ox-like"/>
</dbReference>
<sequence length="561" mass="63081">MQCDGAFDAIVIGSGISGGWAAKELTEQGFKVAVIERGRMIEHQKDYHTADKENWQLPLAGQASAKDKLRKAKQGRTGYALNQDIKHWFVDDIDHPYQEQQRFDWIRGYHVGGRSITWGRQCLRFSDLDFSANKQDGHGIDWPVRYQDIAPWYDKVERFIGVMGEALALPQLPDGPYLPAMPLNCVEKDLRQTLKTKFDRHLTIGRVAHLTTHEGFEGRAQCSYRNRCMRGCPTGSYFSANASTLPAATKTGNLTLITDTIASEIVYDDKTGLAQGVKTIGRLDKKQKYYRARVIFCCASTVASTALLLQSTSKRFPQGLGNDSGTLGHYLMDHHFRIGASGIADKFAQSFDIGRRPVGFHIPRFRNVEKQQQSFVRGYGYQGYATRGDWRRGFKELEFGQDYVESLFEPGPWRVTLIGFGECLPYKENKLTLDHQKLDQWGLPQVNFDCTFKRNEQLMRNDMKQQAMKMLTAAGYKDVTPYDSGSAPGQAIHEMGTARMGHSPKDSMVNSNNQLHLVANVYVTDGAFMTSSGYQNPSLTYMAFTARAAHHAGKLLSQGVF</sequence>
<keyword evidence="3" id="KW-0285">Flavoprotein</keyword>
<dbReference type="GO" id="GO:0016614">
    <property type="term" value="F:oxidoreductase activity, acting on CH-OH group of donors"/>
    <property type="evidence" value="ECO:0007669"/>
    <property type="project" value="InterPro"/>
</dbReference>
<organism evidence="8 9">
    <name type="scientific">Thalassotalea marina</name>
    <dbReference type="NCBI Taxonomy" id="1673741"/>
    <lineage>
        <taxon>Bacteria</taxon>
        <taxon>Pseudomonadati</taxon>
        <taxon>Pseudomonadota</taxon>
        <taxon>Gammaproteobacteria</taxon>
        <taxon>Alteromonadales</taxon>
        <taxon>Colwelliaceae</taxon>
        <taxon>Thalassotalea</taxon>
    </lineage>
</organism>
<reference evidence="8" key="1">
    <citation type="journal article" date="2014" name="Int. J. Syst. Evol. Microbiol.">
        <title>Complete genome sequence of Corynebacterium casei LMG S-19264T (=DSM 44701T), isolated from a smear-ripened cheese.</title>
        <authorList>
            <consortium name="US DOE Joint Genome Institute (JGI-PGF)"/>
            <person name="Walter F."/>
            <person name="Albersmeier A."/>
            <person name="Kalinowski J."/>
            <person name="Ruckert C."/>
        </authorList>
    </citation>
    <scope>NUCLEOTIDE SEQUENCE</scope>
    <source>
        <strain evidence="8">KCTC 42731</strain>
    </source>
</reference>
<gene>
    <name evidence="8" type="ORF">GCM10017161_31610</name>
</gene>
<dbReference type="Pfam" id="PF00732">
    <property type="entry name" value="GMC_oxred_N"/>
    <property type="match status" value="1"/>
</dbReference>
<dbReference type="SUPFAM" id="SSF51905">
    <property type="entry name" value="FAD/NAD(P)-binding domain"/>
    <property type="match status" value="1"/>
</dbReference>
<evidence type="ECO:0000313" key="9">
    <source>
        <dbReference type="Proteomes" id="UP000623842"/>
    </source>
</evidence>
<dbReference type="Pfam" id="PF05199">
    <property type="entry name" value="GMC_oxred_C"/>
    <property type="match status" value="1"/>
</dbReference>
<keyword evidence="9" id="KW-1185">Reference proteome</keyword>
<comment type="caution">
    <text evidence="8">The sequence shown here is derived from an EMBL/GenBank/DDBJ whole genome shotgun (WGS) entry which is preliminary data.</text>
</comment>
<feature type="domain" description="Glucose-methanol-choline oxidoreductase N-terminal" evidence="6">
    <location>
        <begin position="34"/>
        <end position="334"/>
    </location>
</feature>
<dbReference type="RefSeq" id="WP_189772614.1">
    <property type="nucleotide sequence ID" value="NZ_BNCK01000008.1"/>
</dbReference>
<keyword evidence="4" id="KW-0274">FAD</keyword>
<feature type="domain" description="Glucose-methanol-choline oxidoreductase C-terminal" evidence="7">
    <location>
        <begin position="425"/>
        <end position="544"/>
    </location>
</feature>
<comment type="cofactor">
    <cofactor evidence="1">
        <name>FAD</name>
        <dbReference type="ChEBI" id="CHEBI:57692"/>
    </cofactor>
</comment>
<dbReference type="InterPro" id="IPR007867">
    <property type="entry name" value="GMC_OxRtase_C"/>
</dbReference>
<dbReference type="PANTHER" id="PTHR42784">
    <property type="entry name" value="PYRANOSE 2-OXIDASE"/>
    <property type="match status" value="1"/>
</dbReference>
<dbReference type="GO" id="GO:0050660">
    <property type="term" value="F:flavin adenine dinucleotide binding"/>
    <property type="evidence" value="ECO:0007669"/>
    <property type="project" value="InterPro"/>
</dbReference>
<accession>A0A919BN95</accession>
<dbReference type="Proteomes" id="UP000623842">
    <property type="component" value="Unassembled WGS sequence"/>
</dbReference>
<protein>
    <submittedName>
        <fullName evidence="8">GMC family oxidoreductase</fullName>
    </submittedName>
</protein>
<dbReference type="SUPFAM" id="SSF54373">
    <property type="entry name" value="FAD-linked reductases, C-terminal domain"/>
    <property type="match status" value="1"/>
</dbReference>
<evidence type="ECO:0000259" key="7">
    <source>
        <dbReference type="Pfam" id="PF05199"/>
    </source>
</evidence>
<proteinExistence type="inferred from homology"/>
<dbReference type="PANTHER" id="PTHR42784:SF1">
    <property type="entry name" value="PYRANOSE 2-OXIDASE"/>
    <property type="match status" value="1"/>
</dbReference>
<dbReference type="EMBL" id="BNCK01000008">
    <property type="protein sequence ID" value="GHG00799.1"/>
    <property type="molecule type" value="Genomic_DNA"/>
</dbReference>
<evidence type="ECO:0000256" key="1">
    <source>
        <dbReference type="ARBA" id="ARBA00001974"/>
    </source>
</evidence>
<evidence type="ECO:0000313" key="8">
    <source>
        <dbReference type="EMBL" id="GHG00799.1"/>
    </source>
</evidence>
<evidence type="ECO:0000256" key="2">
    <source>
        <dbReference type="ARBA" id="ARBA00010790"/>
    </source>
</evidence>
<dbReference type="AlphaFoldDB" id="A0A919BN95"/>
<dbReference type="InterPro" id="IPR000172">
    <property type="entry name" value="GMC_OxRdtase_N"/>
</dbReference>